<keyword evidence="5" id="KW-0067">ATP-binding</keyword>
<feature type="compositionally biased region" description="Polar residues" evidence="8">
    <location>
        <begin position="167"/>
        <end position="176"/>
    </location>
</feature>
<dbReference type="InterPro" id="IPR030616">
    <property type="entry name" value="Aur-like"/>
</dbReference>
<comment type="catalytic activity">
    <reaction evidence="6">
        <text>L-threonyl-[protein] + ATP = O-phospho-L-threonyl-[protein] + ADP + H(+)</text>
        <dbReference type="Rhea" id="RHEA:46608"/>
        <dbReference type="Rhea" id="RHEA-COMP:11060"/>
        <dbReference type="Rhea" id="RHEA-COMP:11605"/>
        <dbReference type="ChEBI" id="CHEBI:15378"/>
        <dbReference type="ChEBI" id="CHEBI:30013"/>
        <dbReference type="ChEBI" id="CHEBI:30616"/>
        <dbReference type="ChEBI" id="CHEBI:61977"/>
        <dbReference type="ChEBI" id="CHEBI:456216"/>
        <dbReference type="EC" id="2.7.11.1"/>
    </reaction>
</comment>
<comment type="catalytic activity">
    <reaction evidence="7">
        <text>L-seryl-[protein] + ATP = O-phospho-L-seryl-[protein] + ADP + H(+)</text>
        <dbReference type="Rhea" id="RHEA:17989"/>
        <dbReference type="Rhea" id="RHEA-COMP:9863"/>
        <dbReference type="Rhea" id="RHEA-COMP:11604"/>
        <dbReference type="ChEBI" id="CHEBI:15378"/>
        <dbReference type="ChEBI" id="CHEBI:29999"/>
        <dbReference type="ChEBI" id="CHEBI:30616"/>
        <dbReference type="ChEBI" id="CHEBI:83421"/>
        <dbReference type="ChEBI" id="CHEBI:456216"/>
        <dbReference type="EC" id="2.7.11.1"/>
    </reaction>
</comment>
<keyword evidence="3" id="KW-0547">Nucleotide-binding</keyword>
<dbReference type="PANTHER" id="PTHR24350">
    <property type="entry name" value="SERINE/THREONINE-PROTEIN KINASE IAL-RELATED"/>
    <property type="match status" value="1"/>
</dbReference>
<dbReference type="InterPro" id="IPR011009">
    <property type="entry name" value="Kinase-like_dom_sf"/>
</dbReference>
<dbReference type="InterPro" id="IPR000719">
    <property type="entry name" value="Prot_kinase_dom"/>
</dbReference>
<dbReference type="Gene3D" id="1.10.510.10">
    <property type="entry name" value="Transferase(Phosphotransferase) domain 1"/>
    <property type="match status" value="1"/>
</dbReference>
<reference evidence="10" key="1">
    <citation type="submission" date="2019-08" db="EMBL/GenBank/DDBJ databases">
        <title>The genome of the North American firefly Photinus pyralis.</title>
        <authorList>
            <consortium name="Photinus pyralis genome working group"/>
            <person name="Fallon T.R."/>
            <person name="Sander Lower S.E."/>
            <person name="Weng J.-K."/>
        </authorList>
    </citation>
    <scope>NUCLEOTIDE SEQUENCE</scope>
    <source>
        <strain evidence="10">TRF0915ILg1</strain>
        <tissue evidence="10">Whole body</tissue>
    </source>
</reference>
<dbReference type="SUPFAM" id="SSF56112">
    <property type="entry name" value="Protein kinase-like (PK-like)"/>
    <property type="match status" value="1"/>
</dbReference>
<feature type="domain" description="Protein kinase" evidence="9">
    <location>
        <begin position="1"/>
        <end position="66"/>
    </location>
</feature>
<feature type="region of interest" description="Disordered" evidence="8">
    <location>
        <begin position="110"/>
        <end position="245"/>
    </location>
</feature>
<keyword evidence="2" id="KW-0808">Transferase</keyword>
<accession>A0A8K0C530</accession>
<dbReference type="AlphaFoldDB" id="A0A8K0C530"/>
<evidence type="ECO:0000256" key="1">
    <source>
        <dbReference type="ARBA" id="ARBA00022527"/>
    </source>
</evidence>
<evidence type="ECO:0000256" key="5">
    <source>
        <dbReference type="ARBA" id="ARBA00022840"/>
    </source>
</evidence>
<feature type="compositionally biased region" description="Polar residues" evidence="8">
    <location>
        <begin position="223"/>
        <end position="239"/>
    </location>
</feature>
<gene>
    <name evidence="10" type="ORF">ILUMI_25186</name>
</gene>
<keyword evidence="1" id="KW-0723">Serine/threonine-protein kinase</keyword>
<dbReference type="OrthoDB" id="346907at2759"/>
<evidence type="ECO:0000313" key="10">
    <source>
        <dbReference type="EMBL" id="KAF2880970.1"/>
    </source>
</evidence>
<evidence type="ECO:0000256" key="7">
    <source>
        <dbReference type="ARBA" id="ARBA00048679"/>
    </source>
</evidence>
<organism evidence="10 11">
    <name type="scientific">Ignelater luminosus</name>
    <name type="common">Cucubano</name>
    <name type="synonym">Pyrophorus luminosus</name>
    <dbReference type="NCBI Taxonomy" id="2038154"/>
    <lineage>
        <taxon>Eukaryota</taxon>
        <taxon>Metazoa</taxon>
        <taxon>Ecdysozoa</taxon>
        <taxon>Arthropoda</taxon>
        <taxon>Hexapoda</taxon>
        <taxon>Insecta</taxon>
        <taxon>Pterygota</taxon>
        <taxon>Neoptera</taxon>
        <taxon>Endopterygota</taxon>
        <taxon>Coleoptera</taxon>
        <taxon>Polyphaga</taxon>
        <taxon>Elateriformia</taxon>
        <taxon>Elateroidea</taxon>
        <taxon>Elateridae</taxon>
        <taxon>Agrypninae</taxon>
        <taxon>Pyrophorini</taxon>
        <taxon>Ignelater</taxon>
    </lineage>
</organism>
<evidence type="ECO:0000256" key="6">
    <source>
        <dbReference type="ARBA" id="ARBA00047899"/>
    </source>
</evidence>
<dbReference type="Proteomes" id="UP000801492">
    <property type="component" value="Unassembled WGS sequence"/>
</dbReference>
<dbReference type="GO" id="GO:0004674">
    <property type="term" value="F:protein serine/threonine kinase activity"/>
    <property type="evidence" value="ECO:0007669"/>
    <property type="project" value="UniProtKB-KW"/>
</dbReference>
<dbReference type="GO" id="GO:0005524">
    <property type="term" value="F:ATP binding"/>
    <property type="evidence" value="ECO:0007669"/>
    <property type="project" value="UniProtKB-KW"/>
</dbReference>
<feature type="compositionally biased region" description="Polar residues" evidence="8">
    <location>
        <begin position="141"/>
        <end position="150"/>
    </location>
</feature>
<evidence type="ECO:0000313" key="11">
    <source>
        <dbReference type="Proteomes" id="UP000801492"/>
    </source>
</evidence>
<name>A0A8K0C530_IGNLU</name>
<evidence type="ECO:0000256" key="8">
    <source>
        <dbReference type="SAM" id="MobiDB-lite"/>
    </source>
</evidence>
<comment type="caution">
    <text evidence="10">The sequence shown here is derived from an EMBL/GenBank/DDBJ whole genome shotgun (WGS) entry which is preliminary data.</text>
</comment>
<sequence>MFMLLGGHYPFYSGNEQELMTMICKSEPSYTGFTASSEAIHLITKMLVKNPALRITAAEVVIHPWIVGKPMTKESDSPENVLDMMRLWRSEMMLPVGDECDWVSSAKAVGSSTDLPSKQKESSFPQGTIVSKDSKPEDFTNGATATTTRRQSMRLPVKNIRFDRPANENNNATSGAPRTGRRATIAVGVDDLHESRRSALPPPAPLPTSSRRSAHVEPRTATRPLTGNQSPTPHGSSVDKTCKKL</sequence>
<keyword evidence="11" id="KW-1185">Reference proteome</keyword>
<protein>
    <recommendedName>
        <fullName evidence="9">Protein kinase domain-containing protein</fullName>
    </recommendedName>
</protein>
<keyword evidence="4" id="KW-0418">Kinase</keyword>
<evidence type="ECO:0000256" key="4">
    <source>
        <dbReference type="ARBA" id="ARBA00022777"/>
    </source>
</evidence>
<dbReference type="EMBL" id="VTPC01090880">
    <property type="protein sequence ID" value="KAF2880970.1"/>
    <property type="molecule type" value="Genomic_DNA"/>
</dbReference>
<evidence type="ECO:0000256" key="3">
    <source>
        <dbReference type="ARBA" id="ARBA00022741"/>
    </source>
</evidence>
<evidence type="ECO:0000259" key="9">
    <source>
        <dbReference type="PROSITE" id="PS50011"/>
    </source>
</evidence>
<proteinExistence type="predicted"/>
<feature type="compositionally biased region" description="Polar residues" evidence="8">
    <location>
        <begin position="110"/>
        <end position="131"/>
    </location>
</feature>
<evidence type="ECO:0000256" key="2">
    <source>
        <dbReference type="ARBA" id="ARBA00022679"/>
    </source>
</evidence>
<dbReference type="PROSITE" id="PS50011">
    <property type="entry name" value="PROTEIN_KINASE_DOM"/>
    <property type="match status" value="1"/>
</dbReference>